<name>A0A133U778_9EURY</name>
<feature type="transmembrane region" description="Helical" evidence="1">
    <location>
        <begin position="69"/>
        <end position="85"/>
    </location>
</feature>
<dbReference type="AlphaFoldDB" id="A0A133U778"/>
<feature type="transmembrane region" description="Helical" evidence="1">
    <location>
        <begin position="6"/>
        <end position="21"/>
    </location>
</feature>
<keyword evidence="1" id="KW-1133">Transmembrane helix</keyword>
<sequence>MTVLLVGIVSSLFAMIPFYMKRFKPESYTGFWKKFGEMTGNIWGASAIPVFSMISMTLCYAFFYGFNNLVIVILATLIPAIKLAGKNHLISKETMNSLKTEIKESLNSVRFLSNGSKEF</sequence>
<evidence type="ECO:0000313" key="2">
    <source>
        <dbReference type="EMBL" id="KXA90041.1"/>
    </source>
</evidence>
<comment type="caution">
    <text evidence="2">The sequence shown here is derived from an EMBL/GenBank/DDBJ whole genome shotgun (WGS) entry which is preliminary data.</text>
</comment>
<feature type="transmembrane region" description="Helical" evidence="1">
    <location>
        <begin position="42"/>
        <end position="63"/>
    </location>
</feature>
<protein>
    <submittedName>
        <fullName evidence="2">Uncharacterized protein</fullName>
    </submittedName>
</protein>
<evidence type="ECO:0000313" key="3">
    <source>
        <dbReference type="Proteomes" id="UP000070184"/>
    </source>
</evidence>
<keyword evidence="3" id="KW-1185">Reference proteome</keyword>
<dbReference type="Proteomes" id="UP000070184">
    <property type="component" value="Unassembled WGS sequence"/>
</dbReference>
<organism evidence="2 3">
    <name type="scientific">candidate division MSBL1 archaeon SCGC-AAA259B11</name>
    <dbReference type="NCBI Taxonomy" id="1698260"/>
    <lineage>
        <taxon>Archaea</taxon>
        <taxon>Methanobacteriati</taxon>
        <taxon>Methanobacteriota</taxon>
        <taxon>candidate division MSBL1</taxon>
    </lineage>
</organism>
<reference evidence="2 3" key="1">
    <citation type="journal article" date="2016" name="Sci. Rep.">
        <title>Metabolic traits of an uncultured archaeal lineage -MSBL1- from brine pools of the Red Sea.</title>
        <authorList>
            <person name="Mwirichia R."/>
            <person name="Alam I."/>
            <person name="Rashid M."/>
            <person name="Vinu M."/>
            <person name="Ba-Alawi W."/>
            <person name="Anthony Kamau A."/>
            <person name="Kamanda Ngugi D."/>
            <person name="Goker M."/>
            <person name="Klenk H.P."/>
            <person name="Bajic V."/>
            <person name="Stingl U."/>
        </authorList>
    </citation>
    <scope>NUCLEOTIDE SEQUENCE [LARGE SCALE GENOMIC DNA]</scope>
    <source>
        <strain evidence="2">SCGC-AAA259B11</strain>
    </source>
</reference>
<keyword evidence="1" id="KW-0812">Transmembrane</keyword>
<keyword evidence="1" id="KW-0472">Membrane</keyword>
<proteinExistence type="predicted"/>
<evidence type="ECO:0000256" key="1">
    <source>
        <dbReference type="SAM" id="Phobius"/>
    </source>
</evidence>
<dbReference type="EMBL" id="LHXK01000014">
    <property type="protein sequence ID" value="KXA90041.1"/>
    <property type="molecule type" value="Genomic_DNA"/>
</dbReference>
<gene>
    <name evidence="2" type="ORF">AKJ61_01545</name>
</gene>
<accession>A0A133U778</accession>